<feature type="region of interest" description="Disordered" evidence="1">
    <location>
        <begin position="156"/>
        <end position="187"/>
    </location>
</feature>
<keyword evidence="3" id="KW-1185">Reference proteome</keyword>
<name>K2MYN2_TRYCR</name>
<gene>
    <name evidence="2" type="ORF">MOQ_003986</name>
</gene>
<evidence type="ECO:0000313" key="2">
    <source>
        <dbReference type="EMBL" id="EKF32170.1"/>
    </source>
</evidence>
<protein>
    <submittedName>
        <fullName evidence="2">Uncharacterized protein</fullName>
    </submittedName>
</protein>
<organism evidence="2 3">
    <name type="scientific">Trypanosoma cruzi marinkellei</name>
    <dbReference type="NCBI Taxonomy" id="85056"/>
    <lineage>
        <taxon>Eukaryota</taxon>
        <taxon>Discoba</taxon>
        <taxon>Euglenozoa</taxon>
        <taxon>Kinetoplastea</taxon>
        <taxon>Metakinetoplastina</taxon>
        <taxon>Trypanosomatida</taxon>
        <taxon>Trypanosomatidae</taxon>
        <taxon>Trypanosoma</taxon>
        <taxon>Schizotrypanum</taxon>
    </lineage>
</organism>
<dbReference type="EMBL" id="AHKC01010244">
    <property type="protein sequence ID" value="EKF32170.1"/>
    <property type="molecule type" value="Genomic_DNA"/>
</dbReference>
<accession>K2MYN2</accession>
<comment type="caution">
    <text evidence="2">The sequence shown here is derived from an EMBL/GenBank/DDBJ whole genome shotgun (WGS) entry which is preliminary data.</text>
</comment>
<reference evidence="2 3" key="1">
    <citation type="journal article" date="2012" name="BMC Genomics">
        <title>Comparative genomic analysis of human infective Trypanosoma cruzi lineages with the bat-restricted subspecies T. cruzi marinkellei.</title>
        <authorList>
            <person name="Franzen O."/>
            <person name="Talavera-Lopez C."/>
            <person name="Ochaya S."/>
            <person name="Butler C.E."/>
            <person name="Messenger L.A."/>
            <person name="Lewis M.D."/>
            <person name="Llewellyn M.S."/>
            <person name="Marinkelle C.J."/>
            <person name="Tyler K.M."/>
            <person name="Miles M.A."/>
            <person name="Andersson B."/>
        </authorList>
    </citation>
    <scope>NUCLEOTIDE SEQUENCE [LARGE SCALE GENOMIC DNA]</scope>
    <source>
        <strain evidence="2 3">B7</strain>
    </source>
</reference>
<feature type="compositionally biased region" description="Basic residues" evidence="1">
    <location>
        <begin position="69"/>
        <end position="79"/>
    </location>
</feature>
<evidence type="ECO:0000313" key="3">
    <source>
        <dbReference type="Proteomes" id="UP000007350"/>
    </source>
</evidence>
<feature type="region of interest" description="Disordered" evidence="1">
    <location>
        <begin position="110"/>
        <end position="135"/>
    </location>
</feature>
<feature type="compositionally biased region" description="Polar residues" evidence="1">
    <location>
        <begin position="80"/>
        <end position="96"/>
    </location>
</feature>
<feature type="region of interest" description="Disordered" evidence="1">
    <location>
        <begin position="68"/>
        <end position="96"/>
    </location>
</feature>
<dbReference type="AlphaFoldDB" id="K2MYN2"/>
<dbReference type="Proteomes" id="UP000007350">
    <property type="component" value="Unassembled WGS sequence"/>
</dbReference>
<dbReference type="OrthoDB" id="10459906at2759"/>
<proteinExistence type="predicted"/>
<sequence>MFTETFYTAPWVCAPSRRAVEAREHTSTVLDHLLTHIVDVPFCVARSTEERAHGCSVSFATAACPGTRHVMRKPGRRPTSHTSHTHGASESSQWPSVLFVSDSSSRRLTAPLQQATGSPRARTPPSSVGKRLHQPASAAGFAQIRMAGKTTATRHPDDMLLMRPGCRTAGTPRRRTETPLLPAGPHPAVIRRPAERSVCGKHCGCRTSVVRHMVNAHVIARFQALREFDFRGEPEPPEIPPETPPRT</sequence>
<evidence type="ECO:0000256" key="1">
    <source>
        <dbReference type="SAM" id="MobiDB-lite"/>
    </source>
</evidence>